<keyword evidence="3" id="KW-1015">Disulfide bond</keyword>
<dbReference type="InterPro" id="IPR036595">
    <property type="entry name" value="A-macroglobulin_rcpt-bd_sf"/>
</dbReference>
<dbReference type="InterPro" id="IPR001599">
    <property type="entry name" value="Macroglobln_a2"/>
</dbReference>
<name>V4AYL5_LOTGI</name>
<dbReference type="Gene3D" id="2.60.40.690">
    <property type="entry name" value="Alpha-macroglobulin, receptor-binding domain"/>
    <property type="match status" value="1"/>
</dbReference>
<dbReference type="HOGENOM" id="CLU_001634_5_3_1"/>
<dbReference type="InterPro" id="IPR047565">
    <property type="entry name" value="Alpha-macroglob_thiol-ester_cl"/>
</dbReference>
<dbReference type="Pfam" id="PF00207">
    <property type="entry name" value="A2M"/>
    <property type="match status" value="1"/>
</dbReference>
<dbReference type="FunFam" id="2.60.40.1930:FF:000001">
    <property type="entry name" value="CD109 isoform 3"/>
    <property type="match status" value="1"/>
</dbReference>
<evidence type="ECO:0000256" key="2">
    <source>
        <dbReference type="ARBA" id="ARBA00022966"/>
    </source>
</evidence>
<dbReference type="Pfam" id="PF07678">
    <property type="entry name" value="TED_complement"/>
    <property type="match status" value="2"/>
</dbReference>
<feature type="region of interest" description="Disordered" evidence="5">
    <location>
        <begin position="404"/>
        <end position="427"/>
    </location>
</feature>
<dbReference type="InterPro" id="IPR050473">
    <property type="entry name" value="A2M/Complement_sys"/>
</dbReference>
<evidence type="ECO:0000313" key="10">
    <source>
        <dbReference type="Proteomes" id="UP000030746"/>
    </source>
</evidence>
<dbReference type="SUPFAM" id="SSF49410">
    <property type="entry name" value="Alpha-macroglobulin receptor domain"/>
    <property type="match status" value="1"/>
</dbReference>
<dbReference type="Gene3D" id="2.20.130.20">
    <property type="match status" value="1"/>
</dbReference>
<dbReference type="Gene3D" id="2.60.40.10">
    <property type="entry name" value="Immunoglobulins"/>
    <property type="match status" value="1"/>
</dbReference>
<dbReference type="SMART" id="SM01360">
    <property type="entry name" value="A2M"/>
    <property type="match status" value="1"/>
</dbReference>
<accession>V4AYL5</accession>
<dbReference type="PROSITE" id="PS00477">
    <property type="entry name" value="ALPHA_2_MACROGLOBULIN"/>
    <property type="match status" value="1"/>
</dbReference>
<dbReference type="CTD" id="20248497"/>
<dbReference type="SMART" id="SM01361">
    <property type="entry name" value="A2M_recep"/>
    <property type="match status" value="1"/>
</dbReference>
<feature type="domain" description="Alpha-2-macroglobulin bait region" evidence="6">
    <location>
        <begin position="514"/>
        <end position="650"/>
    </location>
</feature>
<sequence>MCLFRCQDARYMVLTPKSIQSCVPYSFSARAFGNHSYTLTTELQRSYRATTISSITTEILPGDTNTITLQVPCNLNSDYYLILTGTGETTFNNRQYLRMYSRDMEIIIQTDKKVYKPGQTVKYRVFGVRSDLQVVCSNYTVTVTDPKGNKIQLYTSVGDDYCIVERNLKLPKEPIFGAWKIKASVEKMEHTQTFKIEKYVFLARFFTPLTHPQFASFQVLPKAEAKVIMPSIVSQKDNSITVQVSSQYTFGKPVNGSARLRIIVNYYPKWKYQKDPDTGKYGYVDLTQPELIYDMQLDENGKGTTVITTEELKTIAYRGYLSYKTIIGQVNVTDDATEATYISPTSQISVTRTREKLSFVPNPHNYKPALVNRFYIELKQIDGKPVLKPGNIIVSARVKILIPEEPATEPPPPPSENSDHSSTPQYSTTPGWGYGLYGSQPWWYDPNCKDPQYRYENLPVKNLTVPANGLVTYDLLVNETDSVEVYLKVNYVEDTDVYTSRTLTSFKSPSNTFLSVSLKTNKPASGQKVNLELKATREFSRVYYTILSRGVLITENYQDFSTTSKSQILSFSVTSDMAPKLKIIVFIRVEDKEIVADAISFNVEGFYNNKVSLMFDSDKVETGSISTLSVKAYSNSNVYAVAVDKSTTLLGEASDDFSQEVEGFLAVGGGNYYRKKREALFRKRRESEKRSRTKRSVWWPYTYRTYGIDVDDMFRYTGLNVISDALVYIYQQPEPCRRFYGPRAGTSATEGPQQLPPGQAPDVASRNSDEEDSARSYFPETWIWDSQNAGSIGIANFTLKVPDTITTWVASAFAISLNPLIGVGMTSDVAELTEFFVMLNLPYSVVRGEELVIKANVFNYLGFNTEAEVMLENPKGFVIIQVDADGFEVESMVTETTRINVPIDGAATAYFTVRFLEVGYIDLQVYARTVTLQAGDRILKPMFVEVEGIPQEYNEVVIVELVEQNYFNRSVEVMLYQIQKKLSLLLMKCCLLLFVGDPLSSALQDIEKRIKRPYGCGEQNMINFVPNIYIWAYLHCTGQLTPAIQTKIKNYLEIGMLTAYVVRTFSEARQYIYVDEKILEYAVNYLINNQNEDGTFNESGRVFSKALKGSSFEGNGLNAFILIALSEVSEIMQGQLHFANSIHMSIQQLETASKTMTNIYDLAITAYALYVVGSTKSSNILQKLESIQTTEDGMVYWEVVIEADRVQYYWNPPHKQSSPVNIETAAYVLLTYSKMGEKEKGIPIMKWLLSQQNSNGGYSSTQDTVVALQALSQFACLLHGGSYDITLNVFASRQSRTWTISKTSSVFKWETRETTDSIDIEASGTGSGIVMITVKYNIEELVVQSTWGLSVVTESETLEVLVIKVCFDWKVLNQSSGMAILETVLISGFRVDDSQLQNNKLIKRMESDQRKFILYFDEVGNTPMCLKLRLIKGEVVGKVKPGFVTITDYYNPENSVTVSYKSSIGENAPVCALCPQGVCGECKVGKKR</sequence>
<dbReference type="Pfam" id="PF01835">
    <property type="entry name" value="MG2"/>
    <property type="match status" value="1"/>
</dbReference>
<feature type="domain" description="Alpha-2-macroglobulin" evidence="7">
    <location>
        <begin position="781"/>
        <end position="871"/>
    </location>
</feature>
<dbReference type="GO" id="GO:0004866">
    <property type="term" value="F:endopeptidase inhibitor activity"/>
    <property type="evidence" value="ECO:0007669"/>
    <property type="project" value="InterPro"/>
</dbReference>
<dbReference type="InterPro" id="IPR013783">
    <property type="entry name" value="Ig-like_fold"/>
</dbReference>
<dbReference type="InterPro" id="IPR011625">
    <property type="entry name" value="A2M_N_BRD"/>
</dbReference>
<dbReference type="OrthoDB" id="9998011at2759"/>
<dbReference type="EMBL" id="KB201205">
    <property type="protein sequence ID" value="ESO98776.1"/>
    <property type="molecule type" value="Genomic_DNA"/>
</dbReference>
<dbReference type="KEGG" id="lgi:LOTGIDRAFT_231164"/>
<dbReference type="STRING" id="225164.V4AYL5"/>
<dbReference type="InterPro" id="IPR009048">
    <property type="entry name" value="A-macroglobulin_rcpt-bd"/>
</dbReference>
<dbReference type="InterPro" id="IPR002890">
    <property type="entry name" value="MG2"/>
</dbReference>
<dbReference type="RefSeq" id="XP_009050413.1">
    <property type="nucleotide sequence ID" value="XM_009052165.1"/>
</dbReference>
<dbReference type="Pfam" id="PF17791">
    <property type="entry name" value="MG3"/>
    <property type="match status" value="1"/>
</dbReference>
<reference evidence="9 10" key="1">
    <citation type="journal article" date="2013" name="Nature">
        <title>Insights into bilaterian evolution from three spiralian genomes.</title>
        <authorList>
            <person name="Simakov O."/>
            <person name="Marletaz F."/>
            <person name="Cho S.J."/>
            <person name="Edsinger-Gonzales E."/>
            <person name="Havlak P."/>
            <person name="Hellsten U."/>
            <person name="Kuo D.H."/>
            <person name="Larsson T."/>
            <person name="Lv J."/>
            <person name="Arendt D."/>
            <person name="Savage R."/>
            <person name="Osoegawa K."/>
            <person name="de Jong P."/>
            <person name="Grimwood J."/>
            <person name="Chapman J.A."/>
            <person name="Shapiro H."/>
            <person name="Aerts A."/>
            <person name="Otillar R.P."/>
            <person name="Terry A.Y."/>
            <person name="Boore J.L."/>
            <person name="Grigoriev I.V."/>
            <person name="Lindberg D.R."/>
            <person name="Seaver E.C."/>
            <person name="Weisblat D.A."/>
            <person name="Putnam N.H."/>
            <person name="Rokhsar D.S."/>
        </authorList>
    </citation>
    <scope>NUCLEOTIDE SEQUENCE [LARGE SCALE GENOMIC DNA]</scope>
</reference>
<dbReference type="SMART" id="SM01419">
    <property type="entry name" value="Thiol-ester_cl"/>
    <property type="match status" value="1"/>
</dbReference>
<dbReference type="GeneID" id="20248497"/>
<evidence type="ECO:0008006" key="11">
    <source>
        <dbReference type="Google" id="ProtNLM"/>
    </source>
</evidence>
<proteinExistence type="predicted"/>
<evidence type="ECO:0000313" key="9">
    <source>
        <dbReference type="EMBL" id="ESO98776.1"/>
    </source>
</evidence>
<dbReference type="Pfam" id="PF07677">
    <property type="entry name" value="A2M_recep"/>
    <property type="match status" value="1"/>
</dbReference>
<gene>
    <name evidence="9" type="ORF">LOTGIDRAFT_231164</name>
</gene>
<evidence type="ECO:0000259" key="7">
    <source>
        <dbReference type="SMART" id="SM01360"/>
    </source>
</evidence>
<evidence type="ECO:0000259" key="6">
    <source>
        <dbReference type="SMART" id="SM01359"/>
    </source>
</evidence>
<dbReference type="Gene3D" id="1.50.10.20">
    <property type="match status" value="1"/>
</dbReference>
<dbReference type="Gene3D" id="2.60.40.1940">
    <property type="match status" value="1"/>
</dbReference>
<dbReference type="SUPFAM" id="SSF48239">
    <property type="entry name" value="Terpenoid cyclases/Protein prenyltransferases"/>
    <property type="match status" value="1"/>
</dbReference>
<keyword evidence="4" id="KW-0325">Glycoprotein</keyword>
<keyword evidence="2" id="KW-0882">Thioester bond</keyword>
<feature type="region of interest" description="Disordered" evidence="5">
    <location>
        <begin position="740"/>
        <end position="770"/>
    </location>
</feature>
<dbReference type="OMA" id="FMNSFTV"/>
<keyword evidence="10" id="KW-1185">Reference proteome</keyword>
<feature type="domain" description="Alpha-macroglobulin receptor-binding" evidence="8">
    <location>
        <begin position="1376"/>
        <end position="1460"/>
    </location>
</feature>
<evidence type="ECO:0000256" key="4">
    <source>
        <dbReference type="ARBA" id="ARBA00023180"/>
    </source>
</evidence>
<dbReference type="Proteomes" id="UP000030746">
    <property type="component" value="Unassembled WGS sequence"/>
</dbReference>
<dbReference type="InterPro" id="IPR041555">
    <property type="entry name" value="MG3"/>
</dbReference>
<evidence type="ECO:0000256" key="1">
    <source>
        <dbReference type="ARBA" id="ARBA00022729"/>
    </source>
</evidence>
<dbReference type="Gene3D" id="2.60.40.1930">
    <property type="match status" value="2"/>
</dbReference>
<dbReference type="SMART" id="SM01359">
    <property type="entry name" value="A2M_N_2"/>
    <property type="match status" value="1"/>
</dbReference>
<dbReference type="InterPro" id="IPR011626">
    <property type="entry name" value="Alpha-macroglobulin_TED"/>
</dbReference>
<evidence type="ECO:0000256" key="3">
    <source>
        <dbReference type="ARBA" id="ARBA00023157"/>
    </source>
</evidence>
<protein>
    <recommendedName>
        <fullName evidence="11">NTR domain-containing protein</fullName>
    </recommendedName>
</protein>
<dbReference type="PANTHER" id="PTHR11412">
    <property type="entry name" value="MACROGLOBULIN / COMPLEMENT"/>
    <property type="match status" value="1"/>
</dbReference>
<dbReference type="GO" id="GO:0005615">
    <property type="term" value="C:extracellular space"/>
    <property type="evidence" value="ECO:0007669"/>
    <property type="project" value="InterPro"/>
</dbReference>
<evidence type="ECO:0000259" key="8">
    <source>
        <dbReference type="SMART" id="SM01361"/>
    </source>
</evidence>
<organism evidence="9 10">
    <name type="scientific">Lottia gigantea</name>
    <name type="common">Giant owl limpet</name>
    <dbReference type="NCBI Taxonomy" id="225164"/>
    <lineage>
        <taxon>Eukaryota</taxon>
        <taxon>Metazoa</taxon>
        <taxon>Spiralia</taxon>
        <taxon>Lophotrochozoa</taxon>
        <taxon>Mollusca</taxon>
        <taxon>Gastropoda</taxon>
        <taxon>Patellogastropoda</taxon>
        <taxon>Lottioidea</taxon>
        <taxon>Lottiidae</taxon>
        <taxon>Lottia</taxon>
    </lineage>
</organism>
<evidence type="ECO:0000256" key="5">
    <source>
        <dbReference type="SAM" id="MobiDB-lite"/>
    </source>
</evidence>
<dbReference type="InterPro" id="IPR008930">
    <property type="entry name" value="Terpenoid_cyclase/PrenylTrfase"/>
</dbReference>
<keyword evidence="1" id="KW-0732">Signal</keyword>
<dbReference type="PANTHER" id="PTHR11412:SF136">
    <property type="entry name" value="CD109 ANTIGEN"/>
    <property type="match status" value="1"/>
</dbReference>
<dbReference type="Pfam" id="PF07703">
    <property type="entry name" value="A2M_BRD"/>
    <property type="match status" value="1"/>
</dbReference>
<dbReference type="InterPro" id="IPR019742">
    <property type="entry name" value="MacrogloblnA2_CS"/>
</dbReference>